<keyword evidence="2" id="KW-1185">Reference proteome</keyword>
<dbReference type="EMBL" id="JASBWU010000029">
    <property type="protein sequence ID" value="KAJ9111613.1"/>
    <property type="molecule type" value="Genomic_DNA"/>
</dbReference>
<protein>
    <submittedName>
        <fullName evidence="1">Uncharacterized protein</fullName>
    </submittedName>
</protein>
<organism evidence="1 2">
    <name type="scientific">Naganishia vaughanmartiniae</name>
    <dbReference type="NCBI Taxonomy" id="1424756"/>
    <lineage>
        <taxon>Eukaryota</taxon>
        <taxon>Fungi</taxon>
        <taxon>Dikarya</taxon>
        <taxon>Basidiomycota</taxon>
        <taxon>Agaricomycotina</taxon>
        <taxon>Tremellomycetes</taxon>
        <taxon>Filobasidiales</taxon>
        <taxon>Filobasidiaceae</taxon>
        <taxon>Naganishia</taxon>
    </lineage>
</organism>
<name>A0ACC2WJG9_9TREE</name>
<evidence type="ECO:0000313" key="2">
    <source>
        <dbReference type="Proteomes" id="UP001243375"/>
    </source>
</evidence>
<sequence length="719" mass="82578">MSRVLVGKVLSARRKAGKEALAGRALQKEVKRLENCDVGDGRNRKDRHSGDIPTSRLPRSQIELTDNFRLQFSDALELYTRLEHLNQVKVDEAIDRVGNVGTPGLAPAADATDTQTKKGTMEESLRVALCPCCMYQLEQEPDTAFDFFFTVDGNFAQQRFRDNGNDYGRFYEDIRLRIPARTVDSHHEIARRKPPPNKRTSTETDQVDGCTDGWSTVKETQKPAQQKNKKQLALFGETGIFVLVCRHGIVWKYLDIEGTFGEPCQVGFHVRLQYGMGLEELEQRERLFSYTNEYAKWCRRSSRYYRQWTLDLAMSSWNSQKYGSLGNLIRKKCVDACKKLDEANTTLSALRVKSSGTAYTLCDNQLTEFWDKEKKYMSNRKTSTEAAELELWKKRAEYLKSLKALAIWKKLMDTLQPGTSKKTDADVEALFFDPVAKNFVEARTTAKHDEEDLGIEPGNRWVENNEDWLKAEKAALQTEYLKAVHELEQLCVARMPHEKNSKDKENANQRGRIKVQLKTNGEAIRKAIVKVNEAGRGLELPDKPLEFNTITQADERQMFAFLADNSWSKSLEKPWMQEICREATRMMLQKTRAQEELRLLAKEWKRLWVWVDDRERQFDLALKIARKDVENGSAAQQSIKKATIAAIERYIESIRVKHRKSLRDLQACRETLQRGGGLIAVYPTAKKWNQRVTDWPPPATLGDSLITLPDVDKNVSWGC</sequence>
<comment type="caution">
    <text evidence="1">The sequence shown here is derived from an EMBL/GenBank/DDBJ whole genome shotgun (WGS) entry which is preliminary data.</text>
</comment>
<proteinExistence type="predicted"/>
<dbReference type="Proteomes" id="UP001243375">
    <property type="component" value="Unassembled WGS sequence"/>
</dbReference>
<gene>
    <name evidence="1" type="ORF">QFC22_006484</name>
</gene>
<accession>A0ACC2WJG9</accession>
<reference evidence="1" key="1">
    <citation type="submission" date="2023-04" db="EMBL/GenBank/DDBJ databases">
        <title>Draft Genome sequencing of Naganishia species isolated from polar environments using Oxford Nanopore Technology.</title>
        <authorList>
            <person name="Leo P."/>
            <person name="Venkateswaran K."/>
        </authorList>
    </citation>
    <scope>NUCLEOTIDE SEQUENCE</scope>
    <source>
        <strain evidence="1">MNA-CCFEE 5425</strain>
    </source>
</reference>
<evidence type="ECO:0000313" key="1">
    <source>
        <dbReference type="EMBL" id="KAJ9111613.1"/>
    </source>
</evidence>